<evidence type="ECO:0000313" key="3">
    <source>
        <dbReference type="Proteomes" id="UP001158067"/>
    </source>
</evidence>
<accession>A0ABY1Q9J2</accession>
<feature type="compositionally biased region" description="Basic and acidic residues" evidence="1">
    <location>
        <begin position="22"/>
        <end position="32"/>
    </location>
</feature>
<comment type="caution">
    <text evidence="2">The sequence shown here is derived from an EMBL/GenBank/DDBJ whole genome shotgun (WGS) entry which is preliminary data.</text>
</comment>
<proteinExistence type="predicted"/>
<sequence length="246" mass="27320">MMRKFLTDVTRHRRNSSWRSRTRQEFRTRGETKVLTTSATSKPDTHDSDDARWDNRWALVLFSRGGARALLLGLLMVLVVGCGEPEEAPKASHFEDDHAVAAHWPADLPDLSSKLRERLNQPRMDATSLAEIKDLVSWTAEIAADTNLREDDWVPLHEAAENLTADLRTAKIAPLPNSDLAANPGPDSESPDAPNSKPASSLSDNLRNGNSLNADLMEQLRELCQLIDQSASKIPDELSSFQKTES</sequence>
<feature type="compositionally biased region" description="Basic and acidic residues" evidence="1">
    <location>
        <begin position="1"/>
        <end position="10"/>
    </location>
</feature>
<feature type="region of interest" description="Disordered" evidence="1">
    <location>
        <begin position="175"/>
        <end position="210"/>
    </location>
</feature>
<name>A0ABY1Q9J2_9BACT</name>
<evidence type="ECO:0000313" key="2">
    <source>
        <dbReference type="EMBL" id="SMP64315.1"/>
    </source>
</evidence>
<keyword evidence="3" id="KW-1185">Reference proteome</keyword>
<feature type="region of interest" description="Disordered" evidence="1">
    <location>
        <begin position="1"/>
        <end position="48"/>
    </location>
</feature>
<dbReference type="Proteomes" id="UP001158067">
    <property type="component" value="Unassembled WGS sequence"/>
</dbReference>
<protein>
    <recommendedName>
        <fullName evidence="4">Transmembrane protein</fullName>
    </recommendedName>
</protein>
<feature type="compositionally biased region" description="Polar residues" evidence="1">
    <location>
        <begin position="197"/>
        <end position="210"/>
    </location>
</feature>
<reference evidence="2 3" key="1">
    <citation type="submission" date="2017-05" db="EMBL/GenBank/DDBJ databases">
        <authorList>
            <person name="Varghese N."/>
            <person name="Submissions S."/>
        </authorList>
    </citation>
    <scope>NUCLEOTIDE SEQUENCE [LARGE SCALE GENOMIC DNA]</scope>
    <source>
        <strain evidence="2 3">DSM 25457</strain>
    </source>
</reference>
<gene>
    <name evidence="2" type="ORF">SAMN06265222_108204</name>
</gene>
<organism evidence="2 3">
    <name type="scientific">Neorhodopirellula lusitana</name>
    <dbReference type="NCBI Taxonomy" id="445327"/>
    <lineage>
        <taxon>Bacteria</taxon>
        <taxon>Pseudomonadati</taxon>
        <taxon>Planctomycetota</taxon>
        <taxon>Planctomycetia</taxon>
        <taxon>Pirellulales</taxon>
        <taxon>Pirellulaceae</taxon>
        <taxon>Neorhodopirellula</taxon>
    </lineage>
</organism>
<evidence type="ECO:0008006" key="4">
    <source>
        <dbReference type="Google" id="ProtNLM"/>
    </source>
</evidence>
<dbReference type="EMBL" id="FXUG01000008">
    <property type="protein sequence ID" value="SMP64315.1"/>
    <property type="molecule type" value="Genomic_DNA"/>
</dbReference>
<evidence type="ECO:0000256" key="1">
    <source>
        <dbReference type="SAM" id="MobiDB-lite"/>
    </source>
</evidence>